<feature type="transmembrane region" description="Helical" evidence="2">
    <location>
        <begin position="362"/>
        <end position="386"/>
    </location>
</feature>
<dbReference type="GO" id="GO:0055088">
    <property type="term" value="P:lipid homeostasis"/>
    <property type="evidence" value="ECO:0007669"/>
    <property type="project" value="TreeGrafter"/>
</dbReference>
<protein>
    <recommendedName>
        <fullName evidence="3">PNPLA domain-containing protein</fullName>
    </recommendedName>
</protein>
<gene>
    <name evidence="4" type="ORF">Ae201684_006599</name>
</gene>
<dbReference type="GO" id="GO:0016020">
    <property type="term" value="C:membrane"/>
    <property type="evidence" value="ECO:0007669"/>
    <property type="project" value="TreeGrafter"/>
</dbReference>
<reference evidence="4 5" key="1">
    <citation type="submission" date="2019-07" db="EMBL/GenBank/DDBJ databases">
        <title>Genomics analysis of Aphanomyces spp. identifies a new class of oomycete effector associated with host adaptation.</title>
        <authorList>
            <person name="Gaulin E."/>
        </authorList>
    </citation>
    <scope>NUCLEOTIDE SEQUENCE [LARGE SCALE GENOMIC DNA]</scope>
    <source>
        <strain evidence="4 5">ATCC 201684</strain>
    </source>
</reference>
<accession>A0A6G0XBB8</accession>
<feature type="domain" description="PNPLA" evidence="3">
    <location>
        <begin position="23"/>
        <end position="173"/>
    </location>
</feature>
<sequence>MEPVTRKSLPTSYSFACSGWLKSYLFGVGKALQELELHHDATMLGTSGGSLAALSMVLDNDFDAMVNGVVNELVPAARSSFANAFRVREYLRDAMQRWGNFEVPGALERAKRCVVVYSSISKWASRRVSEFANVEELTQSVLASCCATPICGLPFRLKGEWVMDGGLFDFQPVLDENTITISPFYCTQADIKPSQYVPMWWAIYPPEPDRVAWLYQLGKNDAYMWALKQGYTTKTHIPPSPLDESSYQTKLGRFLGYKTMESRILDFFFVLTVAMIWKPVAFFLLYTELLIRAVVHATESGVLAVSSAGLWNWLAIMSVAFGFMVASAILPVGVLQWLGVAMCLLLCCFSECASRLEQSYHKWVRCLTCMQIMFSMSLFLRTIPLVGPSVPMKKHRWLIEHSIVYRLTKDFL</sequence>
<dbReference type="GO" id="GO:0005737">
    <property type="term" value="C:cytoplasm"/>
    <property type="evidence" value="ECO:0007669"/>
    <property type="project" value="TreeGrafter"/>
</dbReference>
<dbReference type="VEuPathDB" id="FungiDB:AeMF1_015761"/>
<evidence type="ECO:0000259" key="3">
    <source>
        <dbReference type="Pfam" id="PF01734"/>
    </source>
</evidence>
<dbReference type="EMBL" id="VJMJ01000084">
    <property type="protein sequence ID" value="KAF0737437.1"/>
    <property type="molecule type" value="Genomic_DNA"/>
</dbReference>
<keyword evidence="2" id="KW-0812">Transmembrane</keyword>
<feature type="transmembrane region" description="Helical" evidence="2">
    <location>
        <begin position="310"/>
        <end position="330"/>
    </location>
</feature>
<feature type="transmembrane region" description="Helical" evidence="2">
    <location>
        <begin position="264"/>
        <end position="286"/>
    </location>
</feature>
<dbReference type="GO" id="GO:0019433">
    <property type="term" value="P:triglyceride catabolic process"/>
    <property type="evidence" value="ECO:0007669"/>
    <property type="project" value="TreeGrafter"/>
</dbReference>
<dbReference type="InterPro" id="IPR016035">
    <property type="entry name" value="Acyl_Trfase/lysoPLipase"/>
</dbReference>
<feature type="transmembrane region" description="Helical" evidence="2">
    <location>
        <begin position="337"/>
        <end position="356"/>
    </location>
</feature>
<keyword evidence="1" id="KW-0443">Lipid metabolism</keyword>
<keyword evidence="2" id="KW-0472">Membrane</keyword>
<dbReference type="AlphaFoldDB" id="A0A6G0XBB8"/>
<keyword evidence="5" id="KW-1185">Reference proteome</keyword>
<dbReference type="InterPro" id="IPR002641">
    <property type="entry name" value="PNPLA_dom"/>
</dbReference>
<dbReference type="Proteomes" id="UP000481153">
    <property type="component" value="Unassembled WGS sequence"/>
</dbReference>
<dbReference type="GO" id="GO:0004806">
    <property type="term" value="F:triacylglycerol lipase activity"/>
    <property type="evidence" value="ECO:0007669"/>
    <property type="project" value="TreeGrafter"/>
</dbReference>
<dbReference type="PANTHER" id="PTHR12406">
    <property type="entry name" value="CALCIUM-INDEPENDENT PHOSPHOLIPASE A2 IPLA2 -RELATED"/>
    <property type="match status" value="1"/>
</dbReference>
<dbReference type="GO" id="GO:0005811">
    <property type="term" value="C:lipid droplet"/>
    <property type="evidence" value="ECO:0007669"/>
    <property type="project" value="TreeGrafter"/>
</dbReference>
<proteinExistence type="predicted"/>
<organism evidence="4 5">
    <name type="scientific">Aphanomyces euteiches</name>
    <dbReference type="NCBI Taxonomy" id="100861"/>
    <lineage>
        <taxon>Eukaryota</taxon>
        <taxon>Sar</taxon>
        <taxon>Stramenopiles</taxon>
        <taxon>Oomycota</taxon>
        <taxon>Saprolegniomycetes</taxon>
        <taxon>Saprolegniales</taxon>
        <taxon>Verrucalvaceae</taxon>
        <taxon>Aphanomyces</taxon>
    </lineage>
</organism>
<evidence type="ECO:0000313" key="4">
    <source>
        <dbReference type="EMBL" id="KAF0737437.1"/>
    </source>
</evidence>
<dbReference type="Pfam" id="PF01734">
    <property type="entry name" value="Patatin"/>
    <property type="match status" value="1"/>
</dbReference>
<name>A0A6G0XBB8_9STRA</name>
<evidence type="ECO:0000313" key="5">
    <source>
        <dbReference type="Proteomes" id="UP000481153"/>
    </source>
</evidence>
<keyword evidence="2" id="KW-1133">Transmembrane helix</keyword>
<dbReference type="InterPro" id="IPR033562">
    <property type="entry name" value="PLPL"/>
</dbReference>
<evidence type="ECO:0000256" key="1">
    <source>
        <dbReference type="ARBA" id="ARBA00023098"/>
    </source>
</evidence>
<comment type="caution">
    <text evidence="4">The sequence shown here is derived from an EMBL/GenBank/DDBJ whole genome shotgun (WGS) entry which is preliminary data.</text>
</comment>
<dbReference type="SUPFAM" id="SSF52151">
    <property type="entry name" value="FabD/lysophospholipase-like"/>
    <property type="match status" value="1"/>
</dbReference>
<dbReference type="PANTHER" id="PTHR12406:SF42">
    <property type="entry name" value="PNPLA DOMAIN-CONTAINING PROTEIN"/>
    <property type="match status" value="1"/>
</dbReference>
<evidence type="ECO:0000256" key="2">
    <source>
        <dbReference type="SAM" id="Phobius"/>
    </source>
</evidence>